<dbReference type="RefSeq" id="WP_160601801.1">
    <property type="nucleotide sequence ID" value="NZ_WTYU01000002.1"/>
</dbReference>
<keyword evidence="3" id="KW-1185">Reference proteome</keyword>
<evidence type="ECO:0000259" key="1">
    <source>
        <dbReference type="Pfam" id="PF00781"/>
    </source>
</evidence>
<dbReference type="InterPro" id="IPR001206">
    <property type="entry name" value="Diacylglycerol_kinase_cat_dom"/>
</dbReference>
<dbReference type="Proteomes" id="UP000473531">
    <property type="component" value="Unassembled WGS sequence"/>
</dbReference>
<dbReference type="Pfam" id="PF00781">
    <property type="entry name" value="DAGK_cat"/>
    <property type="match status" value="1"/>
</dbReference>
<dbReference type="EMBL" id="WTYU01000002">
    <property type="protein sequence ID" value="MXP15250.1"/>
    <property type="molecule type" value="Genomic_DNA"/>
</dbReference>
<organism evidence="2 3">
    <name type="scientific">Allopontixanthobacter confluentis</name>
    <dbReference type="NCBI Taxonomy" id="1849021"/>
    <lineage>
        <taxon>Bacteria</taxon>
        <taxon>Pseudomonadati</taxon>
        <taxon>Pseudomonadota</taxon>
        <taxon>Alphaproteobacteria</taxon>
        <taxon>Sphingomonadales</taxon>
        <taxon>Erythrobacteraceae</taxon>
        <taxon>Allopontixanthobacter</taxon>
    </lineage>
</organism>
<sequence>MEPNSTTWLVINSASGSHDPEMVETITGALADGGYPAKRVVDCKQDELPDAAMAEREGVTHVVLHGGDGTLNAAITRLEGWDGAILPLPGGTSNLLCHRLFPDCDTLAILRSFTSGELVRRREFCLRGENHVALCEILAGPGALWADVREEMREYNIGQTLAKAIDASGIGDTGPNVVLADPQRGKDEGYGGLRLIVEAHTMRIEGYGPDGLSEFVEQGIAILKRNFREGPHDDLGVAEKAVLRSAENQPIPLMVDGERHTGGAEITFLLAPLQVDLLGPVNG</sequence>
<reference evidence="2 3" key="1">
    <citation type="submission" date="2019-12" db="EMBL/GenBank/DDBJ databases">
        <title>Genomic-based taxomic classification of the family Erythrobacteraceae.</title>
        <authorList>
            <person name="Xu L."/>
        </authorList>
    </citation>
    <scope>NUCLEOTIDE SEQUENCE [LARGE SCALE GENOMIC DNA]</scope>
    <source>
        <strain evidence="2 3">KCTC 52259</strain>
    </source>
</reference>
<gene>
    <name evidence="2" type="ORF">GRI44_10865</name>
</gene>
<protein>
    <recommendedName>
        <fullName evidence="1">DAGKc domain-containing protein</fullName>
    </recommendedName>
</protein>
<feature type="domain" description="DAGKc" evidence="1">
    <location>
        <begin position="8"/>
        <end position="113"/>
    </location>
</feature>
<dbReference type="GO" id="GO:0016301">
    <property type="term" value="F:kinase activity"/>
    <property type="evidence" value="ECO:0007669"/>
    <property type="project" value="InterPro"/>
</dbReference>
<comment type="caution">
    <text evidence="2">The sequence shown here is derived from an EMBL/GenBank/DDBJ whole genome shotgun (WGS) entry which is preliminary data.</text>
</comment>
<dbReference type="OrthoDB" id="7199213at2"/>
<dbReference type="Gene3D" id="3.40.50.10330">
    <property type="entry name" value="Probable inorganic polyphosphate/atp-NAD kinase, domain 1"/>
    <property type="match status" value="1"/>
</dbReference>
<dbReference type="SUPFAM" id="SSF111331">
    <property type="entry name" value="NAD kinase/diacylglycerol kinase-like"/>
    <property type="match status" value="1"/>
</dbReference>
<evidence type="ECO:0000313" key="2">
    <source>
        <dbReference type="EMBL" id="MXP15250.1"/>
    </source>
</evidence>
<accession>A0A6L7GI55</accession>
<dbReference type="AlphaFoldDB" id="A0A6L7GI55"/>
<dbReference type="InterPro" id="IPR017438">
    <property type="entry name" value="ATP-NAD_kinase_N"/>
</dbReference>
<dbReference type="InterPro" id="IPR016064">
    <property type="entry name" value="NAD/diacylglycerol_kinase_sf"/>
</dbReference>
<name>A0A6L7GI55_9SPHN</name>
<evidence type="ECO:0000313" key="3">
    <source>
        <dbReference type="Proteomes" id="UP000473531"/>
    </source>
</evidence>
<proteinExistence type="predicted"/>